<comment type="caution">
    <text evidence="2">The sequence shown here is derived from an EMBL/GenBank/DDBJ whole genome shotgun (WGS) entry which is preliminary data.</text>
</comment>
<sequence length="284" mass="31671">MSTTTDANALGNYLRDRRQRIDPAVLGLPALRRRTPGLRREEVAQRAAVSATWYTWLEQGRGGAPSQEALERLAQALMLNPVERQHLFMLAQGRPPEVSYAADHEITPRLQRVLDAFELSPALVRTATWDVLAWNRAACAVLADYPALPPEERNILRLIFAADRPRDKQPDWESVARMAVSTFRAESVRAGASRHIQSMVDELCETSPDFARLWSEQEVRLHGEGTKRLHHPGTGTVHLEYSTFAVEGRPELSLLVFAPMTAADGEILRSLLAAYDAGHTGHPD</sequence>
<dbReference type="EMBL" id="WNDX01000076">
    <property type="protein sequence ID" value="KAF1042710.1"/>
    <property type="molecule type" value="Genomic_DNA"/>
</dbReference>
<dbReference type="Gene3D" id="3.30.450.180">
    <property type="match status" value="1"/>
</dbReference>
<dbReference type="SUPFAM" id="SSF47413">
    <property type="entry name" value="lambda repressor-like DNA-binding domains"/>
    <property type="match status" value="1"/>
</dbReference>
<evidence type="ECO:0000313" key="3">
    <source>
        <dbReference type="Proteomes" id="UP000462435"/>
    </source>
</evidence>
<dbReference type="GO" id="GO:0003677">
    <property type="term" value="F:DNA binding"/>
    <property type="evidence" value="ECO:0007669"/>
    <property type="project" value="InterPro"/>
</dbReference>
<organism evidence="2 3">
    <name type="scientific">Herbaspirillum frisingense</name>
    <dbReference type="NCBI Taxonomy" id="92645"/>
    <lineage>
        <taxon>Bacteria</taxon>
        <taxon>Pseudomonadati</taxon>
        <taxon>Pseudomonadota</taxon>
        <taxon>Betaproteobacteria</taxon>
        <taxon>Burkholderiales</taxon>
        <taxon>Oxalobacteraceae</taxon>
        <taxon>Herbaspirillum</taxon>
    </lineage>
</organism>
<gene>
    <name evidence="2" type="ORF">GAK35_02571</name>
</gene>
<accession>A0A7V8FVY1</accession>
<dbReference type="Pfam" id="PF13560">
    <property type="entry name" value="HTH_31"/>
    <property type="match status" value="1"/>
</dbReference>
<dbReference type="PANTHER" id="PTHR35010">
    <property type="entry name" value="BLL4672 PROTEIN-RELATED"/>
    <property type="match status" value="1"/>
</dbReference>
<dbReference type="InterPro" id="IPR001387">
    <property type="entry name" value="Cro/C1-type_HTH"/>
</dbReference>
<proteinExistence type="predicted"/>
<dbReference type="CDD" id="cd00093">
    <property type="entry name" value="HTH_XRE"/>
    <property type="match status" value="1"/>
</dbReference>
<dbReference type="PANTHER" id="PTHR35010:SF2">
    <property type="entry name" value="BLL4672 PROTEIN"/>
    <property type="match status" value="1"/>
</dbReference>
<dbReference type="Gene3D" id="1.10.260.40">
    <property type="entry name" value="lambda repressor-like DNA-binding domains"/>
    <property type="match status" value="1"/>
</dbReference>
<evidence type="ECO:0000259" key="1">
    <source>
        <dbReference type="SMART" id="SM00530"/>
    </source>
</evidence>
<evidence type="ECO:0000313" key="2">
    <source>
        <dbReference type="EMBL" id="KAF1042710.1"/>
    </source>
</evidence>
<name>A0A7V8FVY1_9BURK</name>
<dbReference type="AlphaFoldDB" id="A0A7V8FVY1"/>
<dbReference type="SMART" id="SM00530">
    <property type="entry name" value="HTH_XRE"/>
    <property type="match status" value="1"/>
</dbReference>
<feature type="domain" description="HTH cro/C1-type" evidence="1">
    <location>
        <begin position="13"/>
        <end position="84"/>
    </location>
</feature>
<protein>
    <recommendedName>
        <fullName evidence="1">HTH cro/C1-type domain-containing protein</fullName>
    </recommendedName>
</protein>
<dbReference type="InterPro" id="IPR041413">
    <property type="entry name" value="MLTR_LBD"/>
</dbReference>
<dbReference type="Proteomes" id="UP000462435">
    <property type="component" value="Unassembled WGS sequence"/>
</dbReference>
<dbReference type="Pfam" id="PF17765">
    <property type="entry name" value="MLTR_LBD"/>
    <property type="match status" value="1"/>
</dbReference>
<dbReference type="InterPro" id="IPR010982">
    <property type="entry name" value="Lambda_DNA-bd_dom_sf"/>
</dbReference>
<reference evidence="3" key="1">
    <citation type="journal article" date="2020" name="MBio">
        <title>Horizontal gene transfer to a defensive symbiont with a reduced genome amongst a multipartite beetle microbiome.</title>
        <authorList>
            <person name="Waterworth S.C."/>
            <person name="Florez L.V."/>
            <person name="Rees E.R."/>
            <person name="Hertweck C."/>
            <person name="Kaltenpoth M."/>
            <person name="Kwan J.C."/>
        </authorList>
    </citation>
    <scope>NUCLEOTIDE SEQUENCE [LARGE SCALE GENOMIC DNA]</scope>
</reference>